<dbReference type="InterPro" id="IPR036390">
    <property type="entry name" value="WH_DNA-bd_sf"/>
</dbReference>
<evidence type="ECO:0008006" key="3">
    <source>
        <dbReference type="Google" id="ProtNLM"/>
    </source>
</evidence>
<dbReference type="AlphaFoldDB" id="M0NGU5"/>
<keyword evidence="2" id="KW-1185">Reference proteome</keyword>
<dbReference type="Gene3D" id="1.10.10.10">
    <property type="entry name" value="Winged helix-like DNA-binding domain superfamily/Winged helix DNA-binding domain"/>
    <property type="match status" value="1"/>
</dbReference>
<dbReference type="EMBL" id="AOME01000002">
    <property type="protein sequence ID" value="EMA55890.1"/>
    <property type="molecule type" value="Genomic_DNA"/>
</dbReference>
<proteinExistence type="predicted"/>
<evidence type="ECO:0000313" key="1">
    <source>
        <dbReference type="EMBL" id="EMA55890.1"/>
    </source>
</evidence>
<evidence type="ECO:0000313" key="2">
    <source>
        <dbReference type="Proteomes" id="UP000011625"/>
    </source>
</evidence>
<dbReference type="InterPro" id="IPR055766">
    <property type="entry name" value="DUF7342"/>
</dbReference>
<organism evidence="1 2">
    <name type="scientific">Halococcus salifodinae DSM 8989</name>
    <dbReference type="NCBI Taxonomy" id="1227456"/>
    <lineage>
        <taxon>Archaea</taxon>
        <taxon>Methanobacteriati</taxon>
        <taxon>Methanobacteriota</taxon>
        <taxon>Stenosarchaea group</taxon>
        <taxon>Halobacteria</taxon>
        <taxon>Halobacteriales</taxon>
        <taxon>Halococcaceae</taxon>
        <taxon>Halococcus</taxon>
    </lineage>
</organism>
<protein>
    <recommendedName>
        <fullName evidence="3">Transcriptional regulator</fullName>
    </recommendedName>
</protein>
<comment type="caution">
    <text evidence="1">The sequence shown here is derived from an EMBL/GenBank/DDBJ whole genome shotgun (WGS) entry which is preliminary data.</text>
</comment>
<gene>
    <name evidence="1" type="ORF">C450_00170</name>
</gene>
<dbReference type="Pfam" id="PF24033">
    <property type="entry name" value="DUF7342"/>
    <property type="match status" value="1"/>
</dbReference>
<dbReference type="PATRIC" id="fig|1227456.3.peg.38"/>
<accession>M0NGU5</accession>
<dbReference type="InterPro" id="IPR036388">
    <property type="entry name" value="WH-like_DNA-bd_sf"/>
</dbReference>
<reference evidence="1 2" key="1">
    <citation type="journal article" date="2014" name="PLoS Genet.">
        <title>Phylogenetically driven sequencing of extremely halophilic archaea reveals strategies for static and dynamic osmo-response.</title>
        <authorList>
            <person name="Becker E.A."/>
            <person name="Seitzer P.M."/>
            <person name="Tritt A."/>
            <person name="Larsen D."/>
            <person name="Krusor M."/>
            <person name="Yao A.I."/>
            <person name="Wu D."/>
            <person name="Madern D."/>
            <person name="Eisen J.A."/>
            <person name="Darling A.E."/>
            <person name="Facciotti M.T."/>
        </authorList>
    </citation>
    <scope>NUCLEOTIDE SEQUENCE [LARGE SCALE GENOMIC DNA]</scope>
    <source>
        <strain evidence="1 2">DSM 8989</strain>
    </source>
</reference>
<sequence>MVDNEPGLEAWKEHTSAFDRVRSVAEAVAQPRSASDIADETLVAENTARSHLKRLVEMSVLLKTDRGGTTLYTPDPLYVRLRTLRELLEEYGHDGLIGL</sequence>
<name>M0NGU5_9EURY</name>
<dbReference type="SUPFAM" id="SSF46785">
    <property type="entry name" value="Winged helix' DNA-binding domain"/>
    <property type="match status" value="1"/>
</dbReference>
<dbReference type="Proteomes" id="UP000011625">
    <property type="component" value="Unassembled WGS sequence"/>
</dbReference>